<keyword evidence="1" id="KW-0677">Repeat</keyword>
<evidence type="ECO:0000256" key="2">
    <source>
        <dbReference type="ARBA" id="ARBA00022803"/>
    </source>
</evidence>
<proteinExistence type="predicted"/>
<feature type="non-terminal residue" evidence="3">
    <location>
        <position position="1"/>
    </location>
</feature>
<dbReference type="PANTHER" id="PTHR44943">
    <property type="entry name" value="CELLULOSE SYNTHASE OPERON PROTEIN C"/>
    <property type="match status" value="1"/>
</dbReference>
<reference evidence="3" key="1">
    <citation type="journal article" date="2014" name="Front. Microbiol.">
        <title>High frequency of phylogenetically diverse reductive dehalogenase-homologous genes in deep subseafloor sedimentary metagenomes.</title>
        <authorList>
            <person name="Kawai M."/>
            <person name="Futagami T."/>
            <person name="Toyoda A."/>
            <person name="Takaki Y."/>
            <person name="Nishi S."/>
            <person name="Hori S."/>
            <person name="Arai W."/>
            <person name="Tsubouchi T."/>
            <person name="Morono Y."/>
            <person name="Uchiyama I."/>
            <person name="Ito T."/>
            <person name="Fujiyama A."/>
            <person name="Inagaki F."/>
            <person name="Takami H."/>
        </authorList>
    </citation>
    <scope>NUCLEOTIDE SEQUENCE</scope>
    <source>
        <strain evidence="3">Expedition CK06-06</strain>
    </source>
</reference>
<organism evidence="3">
    <name type="scientific">marine sediment metagenome</name>
    <dbReference type="NCBI Taxonomy" id="412755"/>
    <lineage>
        <taxon>unclassified sequences</taxon>
        <taxon>metagenomes</taxon>
        <taxon>ecological metagenomes</taxon>
    </lineage>
</organism>
<dbReference type="EMBL" id="BART01020410">
    <property type="protein sequence ID" value="GAH03663.1"/>
    <property type="molecule type" value="Genomic_DNA"/>
</dbReference>
<dbReference type="PROSITE" id="PS50293">
    <property type="entry name" value="TPR_REGION"/>
    <property type="match status" value="1"/>
</dbReference>
<evidence type="ECO:0000256" key="1">
    <source>
        <dbReference type="ARBA" id="ARBA00022737"/>
    </source>
</evidence>
<dbReference type="SUPFAM" id="SSF48452">
    <property type="entry name" value="TPR-like"/>
    <property type="match status" value="1"/>
</dbReference>
<protein>
    <submittedName>
        <fullName evidence="3">Uncharacterized protein</fullName>
    </submittedName>
</protein>
<comment type="caution">
    <text evidence="3">The sequence shown here is derived from an EMBL/GenBank/DDBJ whole genome shotgun (WGS) entry which is preliminary data.</text>
</comment>
<dbReference type="InterPro" id="IPR019734">
    <property type="entry name" value="TPR_rpt"/>
</dbReference>
<dbReference type="InterPro" id="IPR051685">
    <property type="entry name" value="Ycf3/AcsC/BcsC/TPR_MFPF"/>
</dbReference>
<dbReference type="AlphaFoldDB" id="X1E4S0"/>
<dbReference type="Pfam" id="PF13181">
    <property type="entry name" value="TPR_8"/>
    <property type="match status" value="1"/>
</dbReference>
<sequence length="78" mass="8986">GPIAQYDKQIEAYKQAIRIEPNHVLTWRNLGQSYYNTGAFKDAIDAFKHAIDIEPKHATTRFKLGRVYFMQGDKESAL</sequence>
<dbReference type="Pfam" id="PF13414">
    <property type="entry name" value="TPR_11"/>
    <property type="match status" value="1"/>
</dbReference>
<dbReference type="PROSITE" id="PS50005">
    <property type="entry name" value="TPR"/>
    <property type="match status" value="1"/>
</dbReference>
<dbReference type="PANTHER" id="PTHR44943:SF4">
    <property type="entry name" value="TPR REPEAT-CONTAINING PROTEIN MJ0798"/>
    <property type="match status" value="1"/>
</dbReference>
<name>X1E4S0_9ZZZZ</name>
<dbReference type="SMART" id="SM00028">
    <property type="entry name" value="TPR"/>
    <property type="match status" value="1"/>
</dbReference>
<dbReference type="Gene3D" id="1.25.40.10">
    <property type="entry name" value="Tetratricopeptide repeat domain"/>
    <property type="match status" value="1"/>
</dbReference>
<accession>X1E4S0</accession>
<gene>
    <name evidence="3" type="ORF">S01H4_37930</name>
</gene>
<dbReference type="InterPro" id="IPR011990">
    <property type="entry name" value="TPR-like_helical_dom_sf"/>
</dbReference>
<evidence type="ECO:0000313" key="3">
    <source>
        <dbReference type="EMBL" id="GAH03663.1"/>
    </source>
</evidence>
<keyword evidence="2" id="KW-0802">TPR repeat</keyword>